<keyword evidence="4 10" id="KW-0378">Hydrolase</keyword>
<dbReference type="GO" id="GO:0003677">
    <property type="term" value="F:DNA binding"/>
    <property type="evidence" value="ECO:0007669"/>
    <property type="project" value="UniProtKB-KW"/>
</dbReference>
<evidence type="ECO:0000256" key="6">
    <source>
        <dbReference type="ARBA" id="ARBA00023118"/>
    </source>
</evidence>
<dbReference type="Gene3D" id="1.20.120.920">
    <property type="entry name" value="CRISPR-associated endonuclease Cas1, C-terminal domain"/>
    <property type="match status" value="1"/>
</dbReference>
<dbReference type="Proteomes" id="UP000034471">
    <property type="component" value="Unassembled WGS sequence"/>
</dbReference>
<keyword evidence="6 10" id="KW-0051">Antiviral defense</keyword>
<keyword evidence="5 10" id="KW-0460">Magnesium</keyword>
<evidence type="ECO:0000256" key="3">
    <source>
        <dbReference type="ARBA" id="ARBA00022759"/>
    </source>
</evidence>
<dbReference type="PANTHER" id="PTHR34353">
    <property type="entry name" value="CRISPR-ASSOCIATED ENDONUCLEASE CAS1 1"/>
    <property type="match status" value="1"/>
</dbReference>
<comment type="caution">
    <text evidence="11">The sequence shown here is derived from an EMBL/GenBank/DDBJ whole genome shotgun (WGS) entry which is preliminary data.</text>
</comment>
<evidence type="ECO:0000256" key="7">
    <source>
        <dbReference type="ARBA" id="ARBA00023125"/>
    </source>
</evidence>
<evidence type="ECO:0000256" key="1">
    <source>
        <dbReference type="ARBA" id="ARBA00022722"/>
    </source>
</evidence>
<protein>
    <recommendedName>
        <fullName evidence="10">CRISPR-associated endonuclease Cas1</fullName>
        <ecNumber evidence="10">3.1.-.-</ecNumber>
    </recommendedName>
</protein>
<evidence type="ECO:0000256" key="5">
    <source>
        <dbReference type="ARBA" id="ARBA00022842"/>
    </source>
</evidence>
<evidence type="ECO:0000313" key="12">
    <source>
        <dbReference type="Proteomes" id="UP000034471"/>
    </source>
</evidence>
<comment type="function">
    <text evidence="10">CRISPR (clustered regularly interspaced short palindromic repeat), is an adaptive immune system that provides protection against mobile genetic elements (viruses, transposable elements and conjugative plasmids). CRISPR clusters contain spacers, sequences complementary to antecedent mobile elements, and target invading nucleic acids. CRISPR clusters are transcribed and processed into CRISPR RNA (crRNA). Acts as a dsDNA endonuclease. Involved in the integration of spacer DNA into the CRISPR cassette.</text>
</comment>
<evidence type="ECO:0000256" key="2">
    <source>
        <dbReference type="ARBA" id="ARBA00022723"/>
    </source>
</evidence>
<keyword evidence="3 10" id="KW-0255">Endonuclease</keyword>
<dbReference type="NCBIfam" id="TIGR00287">
    <property type="entry name" value="cas1"/>
    <property type="match status" value="1"/>
</dbReference>
<dbReference type="InterPro" id="IPR042211">
    <property type="entry name" value="CRISPR-assoc_Cas1_N"/>
</dbReference>
<reference evidence="11 12" key="1">
    <citation type="journal article" date="2015" name="Nature">
        <title>rRNA introns, odd ribosomes, and small enigmatic genomes across a large radiation of phyla.</title>
        <authorList>
            <person name="Brown C.T."/>
            <person name="Hug L.A."/>
            <person name="Thomas B.C."/>
            <person name="Sharon I."/>
            <person name="Castelle C.J."/>
            <person name="Singh A."/>
            <person name="Wilkins M.J."/>
            <person name="Williams K.H."/>
            <person name="Banfield J.F."/>
        </authorList>
    </citation>
    <scope>NUCLEOTIDE SEQUENCE [LARGE SCALE GENOMIC DNA]</scope>
</reference>
<dbReference type="AlphaFoldDB" id="A0A0G0H4M0"/>
<feature type="binding site" evidence="10">
    <location>
        <position position="236"/>
    </location>
    <ligand>
        <name>Mn(2+)</name>
        <dbReference type="ChEBI" id="CHEBI:29035"/>
    </ligand>
</feature>
<dbReference type="GO" id="GO:0051607">
    <property type="term" value="P:defense response to virus"/>
    <property type="evidence" value="ECO:0007669"/>
    <property type="project" value="UniProtKB-UniRule"/>
</dbReference>
<evidence type="ECO:0000256" key="8">
    <source>
        <dbReference type="ARBA" id="ARBA00023211"/>
    </source>
</evidence>
<dbReference type="HAMAP" id="MF_01470">
    <property type="entry name" value="Cas1"/>
    <property type="match status" value="1"/>
</dbReference>
<dbReference type="CDD" id="cd09634">
    <property type="entry name" value="Cas1_I-II-III"/>
    <property type="match status" value="1"/>
</dbReference>
<dbReference type="GO" id="GO:0046872">
    <property type="term" value="F:metal ion binding"/>
    <property type="evidence" value="ECO:0007669"/>
    <property type="project" value="UniProtKB-UniRule"/>
</dbReference>
<dbReference type="PANTHER" id="PTHR34353:SF2">
    <property type="entry name" value="CRISPR-ASSOCIATED ENDONUCLEASE CAS1 1"/>
    <property type="match status" value="1"/>
</dbReference>
<keyword evidence="1 10" id="KW-0540">Nuclease</keyword>
<evidence type="ECO:0000313" key="11">
    <source>
        <dbReference type="EMBL" id="KKQ38178.1"/>
    </source>
</evidence>
<keyword evidence="7 10" id="KW-0238">DNA-binding</keyword>
<feature type="binding site" evidence="10">
    <location>
        <position position="160"/>
    </location>
    <ligand>
        <name>Mn(2+)</name>
        <dbReference type="ChEBI" id="CHEBI:29035"/>
    </ligand>
</feature>
<evidence type="ECO:0000256" key="4">
    <source>
        <dbReference type="ARBA" id="ARBA00022801"/>
    </source>
</evidence>
<dbReference type="EMBL" id="LBTJ01000016">
    <property type="protein sequence ID" value="KKQ38178.1"/>
    <property type="molecule type" value="Genomic_DNA"/>
</dbReference>
<dbReference type="InterPro" id="IPR050646">
    <property type="entry name" value="Cas1"/>
</dbReference>
<dbReference type="STRING" id="1618481.US54_C0016G0019"/>
<dbReference type="InterPro" id="IPR002729">
    <property type="entry name" value="CRISPR-assoc_Cas1"/>
</dbReference>
<keyword evidence="8 10" id="KW-0464">Manganese</keyword>
<comment type="similarity">
    <text evidence="10">Belongs to the CRISPR-associated endonuclease Cas1 family.</text>
</comment>
<dbReference type="GO" id="GO:0004519">
    <property type="term" value="F:endonuclease activity"/>
    <property type="evidence" value="ECO:0007669"/>
    <property type="project" value="UniProtKB-UniRule"/>
</dbReference>
<feature type="binding site" evidence="10">
    <location>
        <position position="221"/>
    </location>
    <ligand>
        <name>Mn(2+)</name>
        <dbReference type="ChEBI" id="CHEBI:29035"/>
    </ligand>
</feature>
<evidence type="ECO:0000256" key="9">
    <source>
        <dbReference type="ARBA" id="ARBA00038592"/>
    </source>
</evidence>
<accession>A0A0G0H4M0</accession>
<gene>
    <name evidence="10" type="primary">cas1</name>
    <name evidence="11" type="ORF">US54_C0016G0019</name>
</gene>
<dbReference type="GO" id="GO:0043571">
    <property type="term" value="P:maintenance of CRISPR repeat elements"/>
    <property type="evidence" value="ECO:0007669"/>
    <property type="project" value="UniProtKB-UniRule"/>
</dbReference>
<evidence type="ECO:0000256" key="10">
    <source>
        <dbReference type="HAMAP-Rule" id="MF_01470"/>
    </source>
</evidence>
<comment type="cofactor">
    <cofactor evidence="10">
        <name>Mg(2+)</name>
        <dbReference type="ChEBI" id="CHEBI:18420"/>
    </cofactor>
    <cofactor evidence="10">
        <name>Mn(2+)</name>
        <dbReference type="ChEBI" id="CHEBI:29035"/>
    </cofactor>
</comment>
<organism evidence="11 12">
    <name type="scientific">Candidatus Roizmanbacteria bacterium GW2011_GWA2_37_7</name>
    <dbReference type="NCBI Taxonomy" id="1618481"/>
    <lineage>
        <taxon>Bacteria</taxon>
        <taxon>Candidatus Roizmaniibacteriota</taxon>
    </lineage>
</organism>
<dbReference type="Pfam" id="PF01867">
    <property type="entry name" value="Cas_Cas1"/>
    <property type="match status" value="1"/>
</dbReference>
<proteinExistence type="inferred from homology"/>
<sequence>MLTLPDFREKKIVFVQAEKDIDHQIRFWNSNVRIFKDGEPVDQISCYLVLCIVIIGNTSITSTLIQRTKKYGISILLLNYSLKSYAEINSIAEGNTAIRMTQYLLSESESISQSKKLVWNKVHNQFLILKKMNNVDEDMHKRAVQRIEVAKNFKELLGMEGSYANYYFQSIFLPYDWNRRAPQTREDITNFLMDIGYTYLLNYVDAILRLFGFDTYKGFYHQLFFQRKSLSCDLMEPMRPLIDKQIVKAYNLGIINTRDFVFKKGCYSLKPDSKIRSKYSLMFFECISKEKENIYTYLRQYYLHSMDSTKYQFPQYSI</sequence>
<comment type="subunit">
    <text evidence="9 10">Homodimer, forms a heterotetramer with a Cas2 homodimer.</text>
</comment>
<dbReference type="InterPro" id="IPR042206">
    <property type="entry name" value="CRISPR-assoc_Cas1_C"/>
</dbReference>
<dbReference type="Gene3D" id="3.100.10.20">
    <property type="entry name" value="CRISPR-associated endonuclease Cas1, N-terminal domain"/>
    <property type="match status" value="1"/>
</dbReference>
<name>A0A0G0H4M0_9BACT</name>
<dbReference type="GO" id="GO:0016787">
    <property type="term" value="F:hydrolase activity"/>
    <property type="evidence" value="ECO:0007669"/>
    <property type="project" value="UniProtKB-KW"/>
</dbReference>
<keyword evidence="2 10" id="KW-0479">Metal-binding</keyword>
<dbReference type="EC" id="3.1.-.-" evidence="10"/>